<dbReference type="AlphaFoldDB" id="A0A1G8BRI4"/>
<evidence type="ECO:0000313" key="4">
    <source>
        <dbReference type="Proteomes" id="UP000199706"/>
    </source>
</evidence>
<dbReference type="RefSeq" id="WP_090686428.1">
    <property type="nucleotide sequence ID" value="NZ_CADERL010000004.1"/>
</dbReference>
<feature type="signal peptide" evidence="2">
    <location>
        <begin position="1"/>
        <end position="22"/>
    </location>
</feature>
<feature type="compositionally biased region" description="Low complexity" evidence="1">
    <location>
        <begin position="69"/>
        <end position="79"/>
    </location>
</feature>
<dbReference type="OrthoDB" id="9035269at2"/>
<evidence type="ECO:0000256" key="2">
    <source>
        <dbReference type="SAM" id="SignalP"/>
    </source>
</evidence>
<protein>
    <recommendedName>
        <fullName evidence="5">DUF4148 domain-containing protein</fullName>
    </recommendedName>
</protein>
<dbReference type="EMBL" id="FNCJ01000009">
    <property type="protein sequence ID" value="SDH35825.1"/>
    <property type="molecule type" value="Genomic_DNA"/>
</dbReference>
<name>A0A1G8BRI4_9BURK</name>
<dbReference type="InterPro" id="IPR025421">
    <property type="entry name" value="DUF4148"/>
</dbReference>
<accession>A0A1G8BRI4</accession>
<gene>
    <name evidence="3" type="ORF">SAMN05216466_109136</name>
</gene>
<feature type="region of interest" description="Disordered" evidence="1">
    <location>
        <begin position="69"/>
        <end position="110"/>
    </location>
</feature>
<proteinExistence type="predicted"/>
<dbReference type="Pfam" id="PF13663">
    <property type="entry name" value="DUF4148"/>
    <property type="match status" value="1"/>
</dbReference>
<keyword evidence="2" id="KW-0732">Signal</keyword>
<reference evidence="3 4" key="1">
    <citation type="submission" date="2016-10" db="EMBL/GenBank/DDBJ databases">
        <authorList>
            <person name="de Groot N.N."/>
        </authorList>
    </citation>
    <scope>NUCLEOTIDE SEQUENCE [LARGE SCALE GENOMIC DNA]</scope>
    <source>
        <strain evidence="3 4">LMG 2247</strain>
    </source>
</reference>
<sequence length="110" mass="11409">MKSLIQAVAIAAVLASPVVSFAQSSNQPLTRAEVRAQLVQLEQAGYSPARGRDPYYPTDIQAAEARVAAQNATAQAETTGYGPATSGSSQSGQRAEVTASPYSVPVYVGH</sequence>
<evidence type="ECO:0000313" key="3">
    <source>
        <dbReference type="EMBL" id="SDH35825.1"/>
    </source>
</evidence>
<dbReference type="Proteomes" id="UP000199706">
    <property type="component" value="Unassembled WGS sequence"/>
</dbReference>
<evidence type="ECO:0008006" key="5">
    <source>
        <dbReference type="Google" id="ProtNLM"/>
    </source>
</evidence>
<organism evidence="3 4">
    <name type="scientific">Paraburkholderia phenazinium</name>
    <dbReference type="NCBI Taxonomy" id="60549"/>
    <lineage>
        <taxon>Bacteria</taxon>
        <taxon>Pseudomonadati</taxon>
        <taxon>Pseudomonadota</taxon>
        <taxon>Betaproteobacteria</taxon>
        <taxon>Burkholderiales</taxon>
        <taxon>Burkholderiaceae</taxon>
        <taxon>Paraburkholderia</taxon>
    </lineage>
</organism>
<feature type="chain" id="PRO_5011438105" description="DUF4148 domain-containing protein" evidence="2">
    <location>
        <begin position="23"/>
        <end position="110"/>
    </location>
</feature>
<evidence type="ECO:0000256" key="1">
    <source>
        <dbReference type="SAM" id="MobiDB-lite"/>
    </source>
</evidence>